<dbReference type="PIRSF" id="PIRSF008505">
    <property type="entry name" value="UCP008505"/>
    <property type="match status" value="1"/>
</dbReference>
<keyword evidence="2" id="KW-1185">Reference proteome</keyword>
<dbReference type="Proteomes" id="UP001239759">
    <property type="component" value="Unassembled WGS sequence"/>
</dbReference>
<dbReference type="RefSeq" id="WP_272722571.1">
    <property type="nucleotide sequence ID" value="NZ_JAQPSK010000001.1"/>
</dbReference>
<name>A0ABT7FVE2_9CORY</name>
<dbReference type="Pfam" id="PF14367">
    <property type="entry name" value="DUF4411"/>
    <property type="match status" value="1"/>
</dbReference>
<dbReference type="InterPro" id="IPR029060">
    <property type="entry name" value="PIN-like_dom_sf"/>
</dbReference>
<protein>
    <submittedName>
        <fullName evidence="1">DUF4411 family protein</fullName>
    </submittedName>
</protein>
<comment type="caution">
    <text evidence="1">The sequence shown here is derived from an EMBL/GenBank/DDBJ whole genome shotgun (WGS) entry which is preliminary data.</text>
</comment>
<reference evidence="1 2" key="1">
    <citation type="submission" date="2023-05" db="EMBL/GenBank/DDBJ databases">
        <title>Metabolic capabilities are highly conserved among human nasal-associated Corynebacterium species in pangenomic analyses.</title>
        <authorList>
            <person name="Tran T.H."/>
            <person name="Roberts A.Q."/>
            <person name="Escapa I.F."/>
            <person name="Gao W."/>
            <person name="Conlan S."/>
            <person name="Kong H."/>
            <person name="Segre J.A."/>
            <person name="Kelly M.S."/>
            <person name="Lemon K.P."/>
        </authorList>
    </citation>
    <scope>NUCLEOTIDE SEQUENCE [LARGE SCALE GENOMIC DNA]</scope>
    <source>
        <strain evidence="1 2">KPL3772</strain>
    </source>
</reference>
<evidence type="ECO:0000313" key="1">
    <source>
        <dbReference type="EMBL" id="MDK4289955.1"/>
    </source>
</evidence>
<proteinExistence type="predicted"/>
<sequence length="161" mass="18623">MYLVDTNILLNAFNYYPRSVFPSYWKVFEARLSSGEFCVHEQVYEELKKKDDDKIRWLEATVPKDRLLTKDSAELGLYAEVTQWARFERNPAYQTKAVRDFLNHADSWLVASAAARRLTLLTNETASPQKINRVKIPDAAAAFGVSCYTNLEFLKSENIQF</sequence>
<dbReference type="EMBL" id="JASNUQ010000005">
    <property type="protein sequence ID" value="MDK4289955.1"/>
    <property type="molecule type" value="Genomic_DNA"/>
</dbReference>
<dbReference type="SUPFAM" id="SSF88723">
    <property type="entry name" value="PIN domain-like"/>
    <property type="match status" value="1"/>
</dbReference>
<evidence type="ECO:0000313" key="2">
    <source>
        <dbReference type="Proteomes" id="UP001239759"/>
    </source>
</evidence>
<organism evidence="1 2">
    <name type="scientific">Corynebacterium pseudodiphtheriticum</name>
    <dbReference type="NCBI Taxonomy" id="37637"/>
    <lineage>
        <taxon>Bacteria</taxon>
        <taxon>Bacillati</taxon>
        <taxon>Actinomycetota</taxon>
        <taxon>Actinomycetes</taxon>
        <taxon>Mycobacteriales</taxon>
        <taxon>Corynebacteriaceae</taxon>
        <taxon>Corynebacterium</taxon>
    </lineage>
</organism>
<dbReference type="InterPro" id="IPR016541">
    <property type="entry name" value="UCP008505"/>
</dbReference>
<dbReference type="Gene3D" id="3.40.50.1010">
    <property type="entry name" value="5'-nuclease"/>
    <property type="match status" value="1"/>
</dbReference>
<gene>
    <name evidence="1" type="ORF">QPX23_04315</name>
</gene>
<accession>A0ABT7FVE2</accession>